<comment type="similarity">
    <text evidence="1">Belongs to the KRI1 family.</text>
</comment>
<feature type="region of interest" description="Disordered" evidence="2">
    <location>
        <begin position="249"/>
        <end position="289"/>
    </location>
</feature>
<feature type="domain" description="Kri1-like C-terminal" evidence="3">
    <location>
        <begin position="605"/>
        <end position="687"/>
    </location>
</feature>
<feature type="compositionally biased region" description="Low complexity" evidence="2">
    <location>
        <begin position="516"/>
        <end position="525"/>
    </location>
</feature>
<dbReference type="InterPro" id="IPR018034">
    <property type="entry name" value="Kri1"/>
</dbReference>
<feature type="region of interest" description="Disordered" evidence="2">
    <location>
        <begin position="690"/>
        <end position="746"/>
    </location>
</feature>
<dbReference type="PANTHER" id="PTHR14490">
    <property type="entry name" value="ZINC FINGER, ZZ TYPE"/>
    <property type="match status" value="1"/>
</dbReference>
<dbReference type="Pfam" id="PF12936">
    <property type="entry name" value="Kri1_C"/>
    <property type="match status" value="1"/>
</dbReference>
<feature type="region of interest" description="Disordered" evidence="2">
    <location>
        <begin position="374"/>
        <end position="425"/>
    </location>
</feature>
<evidence type="ECO:0000256" key="1">
    <source>
        <dbReference type="ARBA" id="ARBA00007473"/>
    </source>
</evidence>
<feature type="region of interest" description="Disordered" evidence="2">
    <location>
        <begin position="35"/>
        <end position="70"/>
    </location>
</feature>
<feature type="compositionally biased region" description="Acidic residues" evidence="2">
    <location>
        <begin position="556"/>
        <end position="574"/>
    </location>
</feature>
<feature type="compositionally biased region" description="Basic residues" evidence="2">
    <location>
        <begin position="531"/>
        <end position="545"/>
    </location>
</feature>
<feature type="compositionally biased region" description="Basic and acidic residues" evidence="2">
    <location>
        <begin position="594"/>
        <end position="603"/>
    </location>
</feature>
<evidence type="ECO:0000259" key="3">
    <source>
        <dbReference type="Pfam" id="PF12936"/>
    </source>
</evidence>
<feature type="region of interest" description="Disordered" evidence="2">
    <location>
        <begin position="98"/>
        <end position="129"/>
    </location>
</feature>
<dbReference type="GO" id="GO:0000447">
    <property type="term" value="P:endonucleolytic cleavage in ITS1 to separate SSU-rRNA from 5.8S rRNA and LSU-rRNA from tricistronic rRNA transcript (SSU-rRNA, 5.8S rRNA, LSU-rRNA)"/>
    <property type="evidence" value="ECO:0007669"/>
    <property type="project" value="TreeGrafter"/>
</dbReference>
<keyword evidence="5" id="KW-1185">Reference proteome</keyword>
<dbReference type="PANTHER" id="PTHR14490:SF5">
    <property type="entry name" value="PROTEIN KRI1 HOMOLOG"/>
    <property type="match status" value="1"/>
</dbReference>
<feature type="compositionally biased region" description="Basic and acidic residues" evidence="2">
    <location>
        <begin position="546"/>
        <end position="555"/>
    </location>
</feature>
<evidence type="ECO:0000256" key="2">
    <source>
        <dbReference type="SAM" id="MobiDB-lite"/>
    </source>
</evidence>
<feature type="compositionally biased region" description="Acidic residues" evidence="2">
    <location>
        <begin position="43"/>
        <end position="65"/>
    </location>
</feature>
<reference evidence="4" key="1">
    <citation type="journal article" date="2023" name="PhytoFront">
        <title>Draft Genome Resources of Seven Strains of Tilletia horrida, Causal Agent of Kernel Smut of Rice.</title>
        <authorList>
            <person name="Khanal S."/>
            <person name="Antony Babu S."/>
            <person name="Zhou X.G."/>
        </authorList>
    </citation>
    <scope>NUCLEOTIDE SEQUENCE</scope>
    <source>
        <strain evidence="4">TX3</strain>
    </source>
</reference>
<comment type="caution">
    <text evidence="4">The sequence shown here is derived from an EMBL/GenBank/DDBJ whole genome shotgun (WGS) entry which is preliminary data.</text>
</comment>
<evidence type="ECO:0000313" key="4">
    <source>
        <dbReference type="EMBL" id="KAK0534845.1"/>
    </source>
</evidence>
<feature type="compositionally biased region" description="Basic residues" evidence="2">
    <location>
        <begin position="716"/>
        <end position="729"/>
    </location>
</feature>
<feature type="compositionally biased region" description="Acidic residues" evidence="2">
    <location>
        <begin position="484"/>
        <end position="514"/>
    </location>
</feature>
<sequence>MDLFADNDAPTAELKINEQYAARFTHNRRRAELDALREKYGDAAEDELDSETDSEDDETEDEDGEQVTADVDAALLRTLAKIRNRDAGIYDSSKRIFDSEHEHVLAKAPKVASKTKEDSSKQKRMTLQDYQRQRVEELIKTSADPAKALADATTNPARQLYLDSSDSDEKPKTHVQEQEDLRKQVTAAFHDADAEDEGDDFFKPRGAGGDADADGEGGNDSYRKYLLSAIEDDELDKAVRDALKDRSAYEAIAVRDAEASEDGKEGKVDKVKKEKGKKRKRKTKEEEDEDFLMNYVLNRGWVDAPSGSSSAPLKAPSRRSVDEPPTSAPASQFAYGRDWEAEAAELESEDSFDSRAEAFETAYNFRFESIADGSAPATVQSFARSNQLKDSVRREDDSRKKKREERKARKEAEKQEKMAELERYRSLQKEEIRDRVRRILKEAGAEEEEQFAQLDLDGDFDPDTHDRAMSTAFNQSYYASGEGVEGEEDDFDAAGEDDDGKPVWDDDIDIDDILAQEKAYAAEAEATTKDKKSKKKEKKKAKNKQKALERQRAEAGEEADDDAFKEEGDDDEMDVDRLPSSSMVKLPEIDEEELKGLSKEERKQKVQEMVDKFHELDYEDMIGDMPTRFKYASVPKSNYGLTAVEILMADDKDLNEVVGLRMLQPYRKGGAQQKRPADLGRRLREFRSKLAVKAEGGGGGSRKRIGGADGEGKEKPKTKRKGKKERMKMKALEGGQDGAEVKKETS</sequence>
<feature type="region of interest" description="Disordered" evidence="2">
    <location>
        <begin position="447"/>
        <end position="603"/>
    </location>
</feature>
<dbReference type="EMBL" id="JAPDMQ010000108">
    <property type="protein sequence ID" value="KAK0534845.1"/>
    <property type="molecule type" value="Genomic_DNA"/>
</dbReference>
<name>A0AAN6GF71_9BASI</name>
<feature type="compositionally biased region" description="Acidic residues" evidence="2">
    <location>
        <begin position="341"/>
        <end position="351"/>
    </location>
</feature>
<accession>A0AAN6GF71</accession>
<feature type="region of interest" description="Disordered" evidence="2">
    <location>
        <begin position="141"/>
        <end position="221"/>
    </location>
</feature>
<dbReference type="Proteomes" id="UP001176521">
    <property type="component" value="Unassembled WGS sequence"/>
</dbReference>
<dbReference type="GO" id="GO:0030686">
    <property type="term" value="C:90S preribosome"/>
    <property type="evidence" value="ECO:0007669"/>
    <property type="project" value="TreeGrafter"/>
</dbReference>
<feature type="compositionally biased region" description="Basic and acidic residues" evidence="2">
    <location>
        <begin position="390"/>
        <end position="425"/>
    </location>
</feature>
<evidence type="ECO:0000313" key="5">
    <source>
        <dbReference type="Proteomes" id="UP001176521"/>
    </source>
</evidence>
<dbReference type="Pfam" id="PF05178">
    <property type="entry name" value="Kri1"/>
    <property type="match status" value="1"/>
</dbReference>
<feature type="compositionally biased region" description="Basic and acidic residues" evidence="2">
    <location>
        <begin position="249"/>
        <end position="272"/>
    </location>
</feature>
<feature type="compositionally biased region" description="Basic residues" evidence="2">
    <location>
        <begin position="273"/>
        <end position="282"/>
    </location>
</feature>
<feature type="region of interest" description="Disordered" evidence="2">
    <location>
        <begin position="302"/>
        <end position="353"/>
    </location>
</feature>
<dbReference type="AlphaFoldDB" id="A0AAN6GF71"/>
<proteinExistence type="inferred from homology"/>
<protein>
    <submittedName>
        <fullName evidence="4">Kinetochore protein Spc24</fullName>
    </submittedName>
</protein>
<organism evidence="4 5">
    <name type="scientific">Tilletia horrida</name>
    <dbReference type="NCBI Taxonomy" id="155126"/>
    <lineage>
        <taxon>Eukaryota</taxon>
        <taxon>Fungi</taxon>
        <taxon>Dikarya</taxon>
        <taxon>Basidiomycota</taxon>
        <taxon>Ustilaginomycotina</taxon>
        <taxon>Exobasidiomycetes</taxon>
        <taxon>Tilletiales</taxon>
        <taxon>Tilletiaceae</taxon>
        <taxon>Tilletia</taxon>
    </lineage>
</organism>
<feature type="compositionally biased region" description="Basic and acidic residues" evidence="2">
    <location>
        <begin position="167"/>
        <end position="183"/>
    </location>
</feature>
<dbReference type="InterPro" id="IPR024626">
    <property type="entry name" value="Kri1-like_C"/>
</dbReference>
<feature type="compositionally biased region" description="Polar residues" evidence="2">
    <location>
        <begin position="377"/>
        <end position="388"/>
    </location>
</feature>
<gene>
    <name evidence="4" type="primary">kri1</name>
    <name evidence="4" type="ORF">OC842_002515</name>
</gene>
<feature type="compositionally biased region" description="Acidic residues" evidence="2">
    <location>
        <begin position="447"/>
        <end position="461"/>
    </location>
</feature>
<dbReference type="GO" id="GO:0005730">
    <property type="term" value="C:nucleolus"/>
    <property type="evidence" value="ECO:0007669"/>
    <property type="project" value="TreeGrafter"/>
</dbReference>